<organism evidence="11 12">
    <name type="scientific">Dryococelus australis</name>
    <dbReference type="NCBI Taxonomy" id="614101"/>
    <lineage>
        <taxon>Eukaryota</taxon>
        <taxon>Metazoa</taxon>
        <taxon>Ecdysozoa</taxon>
        <taxon>Arthropoda</taxon>
        <taxon>Hexapoda</taxon>
        <taxon>Insecta</taxon>
        <taxon>Pterygota</taxon>
        <taxon>Neoptera</taxon>
        <taxon>Polyneoptera</taxon>
        <taxon>Phasmatodea</taxon>
        <taxon>Verophasmatodea</taxon>
        <taxon>Anareolatae</taxon>
        <taxon>Phasmatidae</taxon>
        <taxon>Eurycanthinae</taxon>
        <taxon>Dryococelus</taxon>
    </lineage>
</organism>
<dbReference type="EMBL" id="JARBHB010000003">
    <property type="protein sequence ID" value="KAJ8890017.1"/>
    <property type="molecule type" value="Genomic_DNA"/>
</dbReference>
<dbReference type="InterPro" id="IPR004117">
    <property type="entry name" value="7tm6_olfct_rcpt"/>
</dbReference>
<evidence type="ECO:0000313" key="12">
    <source>
        <dbReference type="Proteomes" id="UP001159363"/>
    </source>
</evidence>
<dbReference type="PANTHER" id="PTHR21137">
    <property type="entry name" value="ODORANT RECEPTOR"/>
    <property type="match status" value="1"/>
</dbReference>
<keyword evidence="12" id="KW-1185">Reference proteome</keyword>
<evidence type="ECO:0000313" key="11">
    <source>
        <dbReference type="EMBL" id="KAJ8890017.1"/>
    </source>
</evidence>
<evidence type="ECO:0000256" key="1">
    <source>
        <dbReference type="ARBA" id="ARBA00004651"/>
    </source>
</evidence>
<evidence type="ECO:0008006" key="13">
    <source>
        <dbReference type="Google" id="ProtNLM"/>
    </source>
</evidence>
<feature type="transmembrane region" description="Helical" evidence="10">
    <location>
        <begin position="133"/>
        <end position="154"/>
    </location>
</feature>
<proteinExistence type="predicted"/>
<keyword evidence="8" id="KW-0675">Receptor</keyword>
<dbReference type="Pfam" id="PF02949">
    <property type="entry name" value="7tm_6"/>
    <property type="match status" value="1"/>
</dbReference>
<comment type="caution">
    <text evidence="11">The sequence shown here is derived from an EMBL/GenBank/DDBJ whole genome shotgun (WGS) entry which is preliminary data.</text>
</comment>
<name>A0ABQ9I0I3_9NEOP</name>
<protein>
    <recommendedName>
        <fullName evidence="13">Odorant receptor</fullName>
    </recommendedName>
</protein>
<evidence type="ECO:0000256" key="3">
    <source>
        <dbReference type="ARBA" id="ARBA00022606"/>
    </source>
</evidence>
<feature type="transmembrane region" description="Helical" evidence="10">
    <location>
        <begin position="185"/>
        <end position="218"/>
    </location>
</feature>
<reference evidence="11 12" key="1">
    <citation type="submission" date="2023-02" db="EMBL/GenBank/DDBJ databases">
        <title>LHISI_Scaffold_Assembly.</title>
        <authorList>
            <person name="Stuart O.P."/>
            <person name="Cleave R."/>
            <person name="Magrath M.J.L."/>
            <person name="Mikheyev A.S."/>
        </authorList>
    </citation>
    <scope>NUCLEOTIDE SEQUENCE [LARGE SCALE GENOMIC DNA]</scope>
    <source>
        <strain evidence="11">Daus_M_001</strain>
        <tissue evidence="11">Leg muscle</tissue>
    </source>
</reference>
<evidence type="ECO:0000256" key="6">
    <source>
        <dbReference type="ARBA" id="ARBA00022989"/>
    </source>
</evidence>
<keyword evidence="9" id="KW-0807">Transducer</keyword>
<keyword evidence="4 10" id="KW-0812">Transmembrane</keyword>
<keyword evidence="7 10" id="KW-0472">Membrane</keyword>
<evidence type="ECO:0000256" key="2">
    <source>
        <dbReference type="ARBA" id="ARBA00022475"/>
    </source>
</evidence>
<evidence type="ECO:0000256" key="10">
    <source>
        <dbReference type="SAM" id="Phobius"/>
    </source>
</evidence>
<evidence type="ECO:0000256" key="7">
    <source>
        <dbReference type="ARBA" id="ARBA00023136"/>
    </source>
</evidence>
<accession>A0ABQ9I0I3</accession>
<feature type="non-terminal residue" evidence="11">
    <location>
        <position position="347"/>
    </location>
</feature>
<feature type="transmembrane region" description="Helical" evidence="10">
    <location>
        <begin position="40"/>
        <end position="64"/>
    </location>
</feature>
<feature type="transmembrane region" description="Helical" evidence="10">
    <location>
        <begin position="322"/>
        <end position="345"/>
    </location>
</feature>
<evidence type="ECO:0000256" key="8">
    <source>
        <dbReference type="ARBA" id="ARBA00023170"/>
    </source>
</evidence>
<evidence type="ECO:0000256" key="9">
    <source>
        <dbReference type="ARBA" id="ARBA00023224"/>
    </source>
</evidence>
<evidence type="ECO:0000256" key="4">
    <source>
        <dbReference type="ARBA" id="ARBA00022692"/>
    </source>
</evidence>
<keyword evidence="2" id="KW-1003">Cell membrane</keyword>
<keyword evidence="5" id="KW-0552">Olfaction</keyword>
<comment type="subcellular location">
    <subcellularLocation>
        <location evidence="1">Cell membrane</location>
        <topology evidence="1">Multi-pass membrane protein</topology>
    </subcellularLocation>
</comment>
<evidence type="ECO:0000256" key="5">
    <source>
        <dbReference type="ARBA" id="ARBA00022725"/>
    </source>
</evidence>
<dbReference type="Proteomes" id="UP001159363">
    <property type="component" value="Chromosome 3"/>
</dbReference>
<keyword evidence="6 10" id="KW-1133">Transmembrane helix</keyword>
<feature type="transmembrane region" description="Helical" evidence="10">
    <location>
        <begin position="76"/>
        <end position="95"/>
    </location>
</feature>
<sequence>MEDSPGAVDYSHRSSEQVLSLSLNILNYVGMWPRNESHVYSLYSFLMHCSIPTFVLMIASFFVSGEDVPSSAKYDAAIYLVGIFPILVTVFTLLLKRDKFQELISSLKSIVFRTLCTHTDEPLKNLVAAEKKISLTIMVAFASASLGLVCRPFAQFFNGQQDRNNSSVMNLPINMYPIWGEDDNTVFAAMFAFQIIITFSVSTMMATVEGFVFTLIIYTSHQFEILAILIRNVENSTKCADVNRNNIFDSAHCVSAKEDLMTRFYNEAELTLEDSGIKNVGPGIRKHRARYFEDKKEGINVWRELASYHQEALRNGRNLCELLRIILFFHYTMASLEIALLLYVINV</sequence>
<keyword evidence="3" id="KW-0716">Sensory transduction</keyword>
<gene>
    <name evidence="11" type="ORF">PR048_009523</name>
</gene>
<dbReference type="PANTHER" id="PTHR21137:SF35">
    <property type="entry name" value="ODORANT RECEPTOR 19A-RELATED"/>
    <property type="match status" value="1"/>
</dbReference>